<dbReference type="PANTHER" id="PTHR32125:SF4">
    <property type="entry name" value="2-C-METHYL-D-ERYTHRITOL 4-PHOSPHATE CYTIDYLYLTRANSFERASE, CHLOROPLASTIC"/>
    <property type="match status" value="1"/>
</dbReference>
<dbReference type="PANTHER" id="PTHR32125">
    <property type="entry name" value="2-C-METHYL-D-ERYTHRITOL 4-PHOSPHATE CYTIDYLYLTRANSFERASE, CHLOROPLASTIC"/>
    <property type="match status" value="1"/>
</dbReference>
<dbReference type="Proteomes" id="UP000069205">
    <property type="component" value="Chromosome"/>
</dbReference>
<evidence type="ECO:0000313" key="9">
    <source>
        <dbReference type="Proteomes" id="UP000069205"/>
    </source>
</evidence>
<feature type="site" description="Positions MEP for the nucleophilic attack" evidence="7">
    <location>
        <position position="196"/>
    </location>
</feature>
<keyword evidence="4 7" id="KW-0808">Transferase</keyword>
<dbReference type="Gene3D" id="3.90.550.10">
    <property type="entry name" value="Spore Coat Polysaccharide Biosynthesis Protein SpsA, Chain A"/>
    <property type="match status" value="1"/>
</dbReference>
<dbReference type="PATRIC" id="fig|42253.5.peg.3423"/>
<protein>
    <recommendedName>
        <fullName evidence="7">2-C-methyl-D-erythritol 4-phosphate cytidylyltransferase</fullName>
        <ecNumber evidence="7">2.7.7.60</ecNumber>
    </recommendedName>
    <alternativeName>
        <fullName evidence="7">4-diphosphocytidyl-2C-methyl-D-erythritol synthase</fullName>
    </alternativeName>
    <alternativeName>
        <fullName evidence="7">MEP cytidylyltransferase</fullName>
        <shortName evidence="7">MCT</shortName>
    </alternativeName>
</protein>
<proteinExistence type="inferred from homology"/>
<comment type="function">
    <text evidence="7">Catalyzes the formation of 4-diphosphocytidyl-2-C-methyl-D-erythritol from CTP and 2-C-methyl-D-erythritol 4-phosphate (MEP).</text>
</comment>
<dbReference type="InterPro" id="IPR034683">
    <property type="entry name" value="IspD/TarI"/>
</dbReference>
<dbReference type="InterPro" id="IPR001228">
    <property type="entry name" value="IspD"/>
</dbReference>
<dbReference type="KEGG" id="nmv:NITMOv2_3470"/>
<sequence>MGGPVPKQFLALGGQPLVVHALRVLQASPAVDEIILAVPQSEMDYCLSHLVTPHRFTKVTKIVPGGAERQDSVRHALEEVGDETDIVLIHDAVRPFLTERMVSEVVAAARAKGAAIVALPMKDTVKHVGADHVIERTIDRRPLWLAQTPQAFRRDWLVAAHRKAHAERVHATDDAYLVEWAGHPVSVVEGSGENIKVTRPEDLIIGEAIWAARQSSDR</sequence>
<comment type="pathway">
    <text evidence="2 7">Isoprenoid biosynthesis; isopentenyl diphosphate biosynthesis via DXP pathway; isopentenyl diphosphate from 1-deoxy-D-xylulose 5-phosphate: step 2/6.</text>
</comment>
<evidence type="ECO:0000313" key="8">
    <source>
        <dbReference type="EMBL" id="ALA59862.1"/>
    </source>
</evidence>
<organism evidence="8 9">
    <name type="scientific">Nitrospira moscoviensis</name>
    <dbReference type="NCBI Taxonomy" id="42253"/>
    <lineage>
        <taxon>Bacteria</taxon>
        <taxon>Pseudomonadati</taxon>
        <taxon>Nitrospirota</taxon>
        <taxon>Nitrospiria</taxon>
        <taxon>Nitrospirales</taxon>
        <taxon>Nitrospiraceae</taxon>
        <taxon>Nitrospira</taxon>
    </lineage>
</organism>
<evidence type="ECO:0000256" key="4">
    <source>
        <dbReference type="ARBA" id="ARBA00022679"/>
    </source>
</evidence>
<dbReference type="EMBL" id="CP011801">
    <property type="protein sequence ID" value="ALA59862.1"/>
    <property type="molecule type" value="Genomic_DNA"/>
</dbReference>
<dbReference type="GO" id="GO:0019288">
    <property type="term" value="P:isopentenyl diphosphate biosynthetic process, methylerythritol 4-phosphate pathway"/>
    <property type="evidence" value="ECO:0007669"/>
    <property type="project" value="UniProtKB-UniRule"/>
</dbReference>
<dbReference type="PROSITE" id="PS01295">
    <property type="entry name" value="ISPD"/>
    <property type="match status" value="1"/>
</dbReference>
<evidence type="ECO:0000256" key="3">
    <source>
        <dbReference type="ARBA" id="ARBA00009789"/>
    </source>
</evidence>
<dbReference type="NCBIfam" id="TIGR00453">
    <property type="entry name" value="ispD"/>
    <property type="match status" value="1"/>
</dbReference>
<comment type="caution">
    <text evidence="7">Lacks conserved residue(s) required for the propagation of feature annotation.</text>
</comment>
<evidence type="ECO:0000256" key="5">
    <source>
        <dbReference type="ARBA" id="ARBA00022695"/>
    </source>
</evidence>
<dbReference type="AlphaFoldDB" id="A0A0K2GGX3"/>
<dbReference type="CDD" id="cd02516">
    <property type="entry name" value="CDP-ME_synthetase"/>
    <property type="match status" value="1"/>
</dbReference>
<dbReference type="UniPathway" id="UPA00056">
    <property type="reaction ID" value="UER00093"/>
</dbReference>
<dbReference type="InterPro" id="IPR018294">
    <property type="entry name" value="ISPD_synthase_CS"/>
</dbReference>
<evidence type="ECO:0000256" key="1">
    <source>
        <dbReference type="ARBA" id="ARBA00001282"/>
    </source>
</evidence>
<dbReference type="InterPro" id="IPR050088">
    <property type="entry name" value="IspD/TarI_cytidylyltransf_bact"/>
</dbReference>
<dbReference type="InterPro" id="IPR029044">
    <property type="entry name" value="Nucleotide-diphossugar_trans"/>
</dbReference>
<gene>
    <name evidence="7 8" type="primary">ispD</name>
    <name evidence="8" type="ORF">NITMOv2_3470</name>
</gene>
<dbReference type="SUPFAM" id="SSF53448">
    <property type="entry name" value="Nucleotide-diphospho-sugar transferases"/>
    <property type="match status" value="1"/>
</dbReference>
<reference evidence="8 9" key="1">
    <citation type="journal article" date="2015" name="Proc. Natl. Acad. Sci. U.S.A.">
        <title>Expanded metabolic versatility of ubiquitous nitrite-oxidizing bacteria from the genus Nitrospira.</title>
        <authorList>
            <person name="Koch H."/>
            <person name="Lucker S."/>
            <person name="Albertsen M."/>
            <person name="Kitzinger K."/>
            <person name="Herbold C."/>
            <person name="Spieck E."/>
            <person name="Nielsen P.H."/>
            <person name="Wagner M."/>
            <person name="Daims H."/>
        </authorList>
    </citation>
    <scope>NUCLEOTIDE SEQUENCE [LARGE SCALE GENOMIC DNA]</scope>
    <source>
        <strain evidence="8 9">NSP M-1</strain>
    </source>
</reference>
<accession>A0A0K2GGX3</accession>
<evidence type="ECO:0000256" key="6">
    <source>
        <dbReference type="ARBA" id="ARBA00023229"/>
    </source>
</evidence>
<keyword evidence="6 7" id="KW-0414">Isoprene biosynthesis</keyword>
<feature type="site" description="Positions MEP for the nucleophilic attack" evidence="7">
    <location>
        <position position="140"/>
    </location>
</feature>
<comment type="catalytic activity">
    <reaction evidence="1 7">
        <text>2-C-methyl-D-erythritol 4-phosphate + CTP + H(+) = 4-CDP-2-C-methyl-D-erythritol + diphosphate</text>
        <dbReference type="Rhea" id="RHEA:13429"/>
        <dbReference type="ChEBI" id="CHEBI:15378"/>
        <dbReference type="ChEBI" id="CHEBI:33019"/>
        <dbReference type="ChEBI" id="CHEBI:37563"/>
        <dbReference type="ChEBI" id="CHEBI:57823"/>
        <dbReference type="ChEBI" id="CHEBI:58262"/>
        <dbReference type="EC" id="2.7.7.60"/>
    </reaction>
</comment>
<dbReference type="GO" id="GO:0050518">
    <property type="term" value="F:2-C-methyl-D-erythritol 4-phosphate cytidylyltransferase activity"/>
    <property type="evidence" value="ECO:0007669"/>
    <property type="project" value="UniProtKB-UniRule"/>
</dbReference>
<keyword evidence="5 7" id="KW-0548">Nucleotidyltransferase</keyword>
<evidence type="ECO:0000256" key="7">
    <source>
        <dbReference type="HAMAP-Rule" id="MF_00108"/>
    </source>
</evidence>
<dbReference type="STRING" id="42253.NITMOv2_3470"/>
<feature type="site" description="Transition state stabilizer" evidence="7">
    <location>
        <position position="7"/>
    </location>
</feature>
<comment type="similarity">
    <text evidence="3 7">Belongs to the IspD/TarI cytidylyltransferase family. IspD subfamily.</text>
</comment>
<dbReference type="EC" id="2.7.7.60" evidence="7"/>
<evidence type="ECO:0000256" key="2">
    <source>
        <dbReference type="ARBA" id="ARBA00004787"/>
    </source>
</evidence>
<dbReference type="FunFam" id="3.90.550.10:FF:000003">
    <property type="entry name" value="2-C-methyl-D-erythritol 4-phosphate cytidylyltransferase"/>
    <property type="match status" value="1"/>
</dbReference>
<dbReference type="Pfam" id="PF01128">
    <property type="entry name" value="IspD"/>
    <property type="match status" value="1"/>
</dbReference>
<dbReference type="HAMAP" id="MF_00108">
    <property type="entry name" value="IspD"/>
    <property type="match status" value="1"/>
</dbReference>
<name>A0A0K2GGX3_NITMO</name>
<keyword evidence="9" id="KW-1185">Reference proteome</keyword>